<keyword evidence="4 5" id="KW-0472">Membrane</keyword>
<dbReference type="AlphaFoldDB" id="A0A1Y1XV18"/>
<name>A0A1Y1XV18_9FUNG</name>
<dbReference type="SUPFAM" id="SSF81321">
    <property type="entry name" value="Family A G protein-coupled receptor-like"/>
    <property type="match status" value="1"/>
</dbReference>
<evidence type="ECO:0000256" key="5">
    <source>
        <dbReference type="SAM" id="Phobius"/>
    </source>
</evidence>
<dbReference type="Gene3D" id="1.20.1070.10">
    <property type="entry name" value="Rhodopsin 7-helix transmembrane proteins"/>
    <property type="match status" value="1"/>
</dbReference>
<feature type="transmembrane region" description="Helical" evidence="5">
    <location>
        <begin position="59"/>
        <end position="80"/>
    </location>
</feature>
<feature type="transmembrane region" description="Helical" evidence="5">
    <location>
        <begin position="24"/>
        <end position="47"/>
    </location>
</feature>
<dbReference type="OrthoDB" id="3251871at2759"/>
<dbReference type="PANTHER" id="PTHR23112:SF0">
    <property type="entry name" value="TRANSMEMBRANE PROTEIN 116"/>
    <property type="match status" value="1"/>
</dbReference>
<dbReference type="EMBL" id="MCFE01000433">
    <property type="protein sequence ID" value="ORX89612.1"/>
    <property type="molecule type" value="Genomic_DNA"/>
</dbReference>
<evidence type="ECO:0000313" key="6">
    <source>
        <dbReference type="EMBL" id="ORX89612.1"/>
    </source>
</evidence>
<gene>
    <name evidence="6" type="ORF">K493DRAFT_305621</name>
</gene>
<dbReference type="GO" id="GO:0005886">
    <property type="term" value="C:plasma membrane"/>
    <property type="evidence" value="ECO:0007669"/>
    <property type="project" value="TreeGrafter"/>
</dbReference>
<keyword evidence="7" id="KW-1185">Reference proteome</keyword>
<accession>A0A1Y1XV18</accession>
<comment type="subcellular location">
    <subcellularLocation>
        <location evidence="1">Membrane</location>
        <topology evidence="1">Multi-pass membrane protein</topology>
    </subcellularLocation>
</comment>
<sequence length="372" mass="42636">MSHDEVFFMPLSLDDTNFFKKLDIVFSIPSIACSLGIIAVITLIHMYDAKLADRVSLRLTFYVSIADLVYSVFQVFSYVIEQPGFWCSFSVWGYVNFSLLSVYLKGLIAFSLQLIFVHQIKDTKRYEAWYIVGAIIGSFIPATAPALAGMYGWLEWEHTCWYLNDGLFDGYVWEWLSYYIWVLMSVIYSTFTIVIVLKKIYTRTREIELEFEGGKKVAFSSIAQRNAFEAIKQAAYRVAWYPIISLFTRFFELLNAVYTYHQGEFPYWVNVGGVITAASPGTITAIVFLFDPSLKHAWLKICEGMVKEYGTLSQHSEYSGPPPFSPISPGFTPTQHLLSPSVCSDTPITQKASIRQQLIRWAVRKWLLPHDK</sequence>
<evidence type="ECO:0000256" key="1">
    <source>
        <dbReference type="ARBA" id="ARBA00004141"/>
    </source>
</evidence>
<dbReference type="STRING" id="1314790.A0A1Y1XV18"/>
<organism evidence="6 7">
    <name type="scientific">Basidiobolus meristosporus CBS 931.73</name>
    <dbReference type="NCBI Taxonomy" id="1314790"/>
    <lineage>
        <taxon>Eukaryota</taxon>
        <taxon>Fungi</taxon>
        <taxon>Fungi incertae sedis</taxon>
        <taxon>Zoopagomycota</taxon>
        <taxon>Entomophthoromycotina</taxon>
        <taxon>Basidiobolomycetes</taxon>
        <taxon>Basidiobolales</taxon>
        <taxon>Basidiobolaceae</taxon>
        <taxon>Basidiobolus</taxon>
    </lineage>
</organism>
<feature type="transmembrane region" description="Helical" evidence="5">
    <location>
        <begin position="178"/>
        <end position="197"/>
    </location>
</feature>
<evidence type="ECO:0000256" key="4">
    <source>
        <dbReference type="ARBA" id="ARBA00023136"/>
    </source>
</evidence>
<protein>
    <recommendedName>
        <fullName evidence="8">G-protein coupled receptors family 2 profile 2 domain-containing protein</fullName>
    </recommendedName>
</protein>
<feature type="transmembrane region" description="Helical" evidence="5">
    <location>
        <begin position="92"/>
        <end position="116"/>
    </location>
</feature>
<evidence type="ECO:0000256" key="3">
    <source>
        <dbReference type="ARBA" id="ARBA00022989"/>
    </source>
</evidence>
<feature type="transmembrane region" description="Helical" evidence="5">
    <location>
        <begin position="238"/>
        <end position="261"/>
    </location>
</feature>
<dbReference type="InParanoid" id="A0A1Y1XV18"/>
<dbReference type="Proteomes" id="UP000193498">
    <property type="component" value="Unassembled WGS sequence"/>
</dbReference>
<reference evidence="6 7" key="1">
    <citation type="submission" date="2016-07" db="EMBL/GenBank/DDBJ databases">
        <title>Pervasive Adenine N6-methylation of Active Genes in Fungi.</title>
        <authorList>
            <consortium name="DOE Joint Genome Institute"/>
            <person name="Mondo S.J."/>
            <person name="Dannebaum R.O."/>
            <person name="Kuo R.C."/>
            <person name="Labutti K."/>
            <person name="Haridas S."/>
            <person name="Kuo A."/>
            <person name="Salamov A."/>
            <person name="Ahrendt S.R."/>
            <person name="Lipzen A."/>
            <person name="Sullivan W."/>
            <person name="Andreopoulos W.B."/>
            <person name="Clum A."/>
            <person name="Lindquist E."/>
            <person name="Daum C."/>
            <person name="Ramamoorthy G.K."/>
            <person name="Gryganskyi A."/>
            <person name="Culley D."/>
            <person name="Magnuson J.K."/>
            <person name="James T.Y."/>
            <person name="O'Malley M.A."/>
            <person name="Stajich J.E."/>
            <person name="Spatafora J.W."/>
            <person name="Visel A."/>
            <person name="Grigoriev I.V."/>
        </authorList>
    </citation>
    <scope>NUCLEOTIDE SEQUENCE [LARGE SCALE GENOMIC DNA]</scope>
    <source>
        <strain evidence="6 7">CBS 931.73</strain>
    </source>
</reference>
<evidence type="ECO:0008006" key="8">
    <source>
        <dbReference type="Google" id="ProtNLM"/>
    </source>
</evidence>
<feature type="transmembrane region" description="Helical" evidence="5">
    <location>
        <begin position="128"/>
        <end position="154"/>
    </location>
</feature>
<dbReference type="GO" id="GO:0007189">
    <property type="term" value="P:adenylate cyclase-activating G protein-coupled receptor signaling pathway"/>
    <property type="evidence" value="ECO:0007669"/>
    <property type="project" value="TreeGrafter"/>
</dbReference>
<proteinExistence type="predicted"/>
<comment type="caution">
    <text evidence="6">The sequence shown here is derived from an EMBL/GenBank/DDBJ whole genome shotgun (WGS) entry which is preliminary data.</text>
</comment>
<evidence type="ECO:0000256" key="2">
    <source>
        <dbReference type="ARBA" id="ARBA00022692"/>
    </source>
</evidence>
<keyword evidence="3 5" id="KW-1133">Transmembrane helix</keyword>
<feature type="transmembrane region" description="Helical" evidence="5">
    <location>
        <begin position="267"/>
        <end position="290"/>
    </location>
</feature>
<dbReference type="GO" id="GO:0004930">
    <property type="term" value="F:G protein-coupled receptor activity"/>
    <property type="evidence" value="ECO:0007669"/>
    <property type="project" value="TreeGrafter"/>
</dbReference>
<keyword evidence="2 5" id="KW-0812">Transmembrane</keyword>
<dbReference type="PANTHER" id="PTHR23112">
    <property type="entry name" value="G PROTEIN-COUPLED RECEPTOR 157-RELATED"/>
    <property type="match status" value="1"/>
</dbReference>
<evidence type="ECO:0000313" key="7">
    <source>
        <dbReference type="Proteomes" id="UP000193498"/>
    </source>
</evidence>